<accession>A0ABW3M4W9</accession>
<reference evidence="2" key="1">
    <citation type="journal article" date="2019" name="Int. J. Syst. Evol. Microbiol.">
        <title>The Global Catalogue of Microorganisms (GCM) 10K type strain sequencing project: providing services to taxonomists for standard genome sequencing and annotation.</title>
        <authorList>
            <consortium name="The Broad Institute Genomics Platform"/>
            <consortium name="The Broad Institute Genome Sequencing Center for Infectious Disease"/>
            <person name="Wu L."/>
            <person name="Ma J."/>
        </authorList>
    </citation>
    <scope>NUCLEOTIDE SEQUENCE [LARGE SCALE GENOMIC DNA]</scope>
    <source>
        <strain evidence="2">JCM 31486</strain>
    </source>
</reference>
<protein>
    <submittedName>
        <fullName evidence="1">Uncharacterized protein</fullName>
    </submittedName>
</protein>
<organism evidence="1 2">
    <name type="scientific">Kibdelosporangium lantanae</name>
    <dbReference type="NCBI Taxonomy" id="1497396"/>
    <lineage>
        <taxon>Bacteria</taxon>
        <taxon>Bacillati</taxon>
        <taxon>Actinomycetota</taxon>
        <taxon>Actinomycetes</taxon>
        <taxon>Pseudonocardiales</taxon>
        <taxon>Pseudonocardiaceae</taxon>
        <taxon>Kibdelosporangium</taxon>
    </lineage>
</organism>
<proteinExistence type="predicted"/>
<comment type="caution">
    <text evidence="1">The sequence shown here is derived from an EMBL/GenBank/DDBJ whole genome shotgun (WGS) entry which is preliminary data.</text>
</comment>
<feature type="non-terminal residue" evidence="1">
    <location>
        <position position="155"/>
    </location>
</feature>
<keyword evidence="2" id="KW-1185">Reference proteome</keyword>
<evidence type="ECO:0000313" key="1">
    <source>
        <dbReference type="EMBL" id="MFD1044962.1"/>
    </source>
</evidence>
<dbReference type="EMBL" id="JBHTIS010000170">
    <property type="protein sequence ID" value="MFD1044962.1"/>
    <property type="molecule type" value="Genomic_DNA"/>
</dbReference>
<evidence type="ECO:0000313" key="2">
    <source>
        <dbReference type="Proteomes" id="UP001597045"/>
    </source>
</evidence>
<name>A0ABW3M4W9_9PSEU</name>
<sequence>MHGAVGVDVGGGEDLRGIVRPVAVPVALLVAPAHQQLVVDVEGADPVVGAARVFDGDPEGVLVQDLVGAHHDDVVAAVQDQRWPALPNGHRAGVGVGARRQLGDGFLQGGPAELVEQARAQGFRQQGNDVQVADPSGRFGCVRPCLRCPQRVHLR</sequence>
<gene>
    <name evidence="1" type="ORF">ACFQ1S_04795</name>
</gene>
<dbReference type="Proteomes" id="UP001597045">
    <property type="component" value="Unassembled WGS sequence"/>
</dbReference>